<keyword evidence="2" id="KW-1133">Transmembrane helix</keyword>
<accession>A0ABX0Z4U6</accession>
<feature type="region of interest" description="Disordered" evidence="1">
    <location>
        <begin position="122"/>
        <end position="190"/>
    </location>
</feature>
<dbReference type="Proteomes" id="UP000783871">
    <property type="component" value="Unassembled WGS sequence"/>
</dbReference>
<gene>
    <name evidence="3" type="ORF">HCJ94_12895</name>
</gene>
<dbReference type="Pfam" id="PF10935">
    <property type="entry name" value="DUF2637"/>
    <property type="match status" value="1"/>
</dbReference>
<evidence type="ECO:0000313" key="4">
    <source>
        <dbReference type="Proteomes" id="UP000783871"/>
    </source>
</evidence>
<proteinExistence type="predicted"/>
<sequence length="248" mass="26041">MTPTRIARDVSTVAVAGIAAWSSWSHMVAVALRFGERPEVAYVLPLSVDGMLVVASAAMMEDQRAGRKVRWSARIAFAAGVAASVAANIAAAEPSLGARIVAAWPAVALLLVVAMLTRSQPTAHNNHRTSETARPQQESQVSDTVPLSVGSHPSDLSVSEAVGEAQPTAVAEGPAKSPVSARARRSTTRPIRTAGRVERTADVVARLRAERPQASLAELALAAGVSERHVRRLVTNKAGKAEQRAARS</sequence>
<evidence type="ECO:0000256" key="1">
    <source>
        <dbReference type="SAM" id="MobiDB-lite"/>
    </source>
</evidence>
<keyword evidence="4" id="KW-1185">Reference proteome</keyword>
<feature type="transmembrane region" description="Helical" evidence="2">
    <location>
        <begin position="71"/>
        <end position="90"/>
    </location>
</feature>
<dbReference type="EMBL" id="JAATEO010000012">
    <property type="protein sequence ID" value="NJP32860.1"/>
    <property type="molecule type" value="Genomic_DNA"/>
</dbReference>
<comment type="caution">
    <text evidence="3">The sequence shown here is derived from an EMBL/GenBank/DDBJ whole genome shotgun (WGS) entry which is preliminary data.</text>
</comment>
<feature type="compositionally biased region" description="Polar residues" evidence="1">
    <location>
        <begin position="132"/>
        <end position="145"/>
    </location>
</feature>
<reference evidence="3 4" key="1">
    <citation type="submission" date="2020-03" db="EMBL/GenBank/DDBJ databases">
        <title>WGS of actinomycetes isolated from Thailand.</title>
        <authorList>
            <person name="Thawai C."/>
        </authorList>
    </citation>
    <scope>NUCLEOTIDE SEQUENCE [LARGE SCALE GENOMIC DNA]</scope>
    <source>
        <strain evidence="3 4">HSS6-12</strain>
    </source>
</reference>
<feature type="transmembrane region" description="Helical" evidence="2">
    <location>
        <begin position="40"/>
        <end position="59"/>
    </location>
</feature>
<name>A0ABX0Z4U6_9ACTN</name>
<evidence type="ECO:0000313" key="3">
    <source>
        <dbReference type="EMBL" id="NJP32860.1"/>
    </source>
</evidence>
<dbReference type="InterPro" id="IPR021235">
    <property type="entry name" value="DUF2637"/>
</dbReference>
<protein>
    <submittedName>
        <fullName evidence="3">DUF2637 domain-containing protein</fullName>
    </submittedName>
</protein>
<keyword evidence="2" id="KW-0812">Transmembrane</keyword>
<feature type="transmembrane region" description="Helical" evidence="2">
    <location>
        <begin position="96"/>
        <end position="116"/>
    </location>
</feature>
<dbReference type="RefSeq" id="WP_168001246.1">
    <property type="nucleotide sequence ID" value="NZ_JAATEO010000012.1"/>
</dbReference>
<organism evidence="3 4">
    <name type="scientific">Micromonospora thermarum</name>
    <dbReference type="NCBI Taxonomy" id="2720024"/>
    <lineage>
        <taxon>Bacteria</taxon>
        <taxon>Bacillati</taxon>
        <taxon>Actinomycetota</taxon>
        <taxon>Actinomycetes</taxon>
        <taxon>Micromonosporales</taxon>
        <taxon>Micromonosporaceae</taxon>
        <taxon>Micromonospora</taxon>
    </lineage>
</organism>
<evidence type="ECO:0000256" key="2">
    <source>
        <dbReference type="SAM" id="Phobius"/>
    </source>
</evidence>
<feature type="transmembrane region" description="Helical" evidence="2">
    <location>
        <begin position="12"/>
        <end position="34"/>
    </location>
</feature>
<keyword evidence="2" id="KW-0472">Membrane</keyword>